<name>A0A9N9PL34_9GLOM</name>
<reference evidence="1" key="1">
    <citation type="submission" date="2021-06" db="EMBL/GenBank/DDBJ databases">
        <authorList>
            <person name="Kallberg Y."/>
            <person name="Tangrot J."/>
            <person name="Rosling A."/>
        </authorList>
    </citation>
    <scope>NUCLEOTIDE SEQUENCE</scope>
    <source>
        <strain evidence="1">FL966</strain>
    </source>
</reference>
<proteinExistence type="predicted"/>
<feature type="non-terminal residue" evidence="1">
    <location>
        <position position="169"/>
    </location>
</feature>
<keyword evidence="2" id="KW-1185">Reference proteome</keyword>
<protein>
    <submittedName>
        <fullName evidence="1">7386_t:CDS:1</fullName>
    </submittedName>
</protein>
<dbReference type="AlphaFoldDB" id="A0A9N9PL34"/>
<dbReference type="Proteomes" id="UP000789759">
    <property type="component" value="Unassembled WGS sequence"/>
</dbReference>
<organism evidence="1 2">
    <name type="scientific">Cetraspora pellucida</name>
    <dbReference type="NCBI Taxonomy" id="1433469"/>
    <lineage>
        <taxon>Eukaryota</taxon>
        <taxon>Fungi</taxon>
        <taxon>Fungi incertae sedis</taxon>
        <taxon>Mucoromycota</taxon>
        <taxon>Glomeromycotina</taxon>
        <taxon>Glomeromycetes</taxon>
        <taxon>Diversisporales</taxon>
        <taxon>Gigasporaceae</taxon>
        <taxon>Cetraspora</taxon>
    </lineage>
</organism>
<evidence type="ECO:0000313" key="2">
    <source>
        <dbReference type="Proteomes" id="UP000789759"/>
    </source>
</evidence>
<comment type="caution">
    <text evidence="1">The sequence shown here is derived from an EMBL/GenBank/DDBJ whole genome shotgun (WGS) entry which is preliminary data.</text>
</comment>
<dbReference type="OrthoDB" id="2438546at2759"/>
<evidence type="ECO:0000313" key="1">
    <source>
        <dbReference type="EMBL" id="CAG8833693.1"/>
    </source>
</evidence>
<sequence length="169" mass="19706">MDQNECIQNDQSICNNCKSDHENDANDQSDQELVLSNNNKKSKIIIKSKSSFKSSWLNEFKWLQYDKVSHSVKKYAFSDQYIDAIKLDNAEKTIDKESGQLTQQCTNHIIRVIKIIYTLIKQDIPLAKLLYFVQMSHELESLFIIDSLITYENEKEIRESVSFGIMIDE</sequence>
<dbReference type="EMBL" id="CAJVQA010071569">
    <property type="protein sequence ID" value="CAG8833693.1"/>
    <property type="molecule type" value="Genomic_DNA"/>
</dbReference>
<gene>
    <name evidence="1" type="ORF">CPELLU_LOCUS21013</name>
</gene>
<accession>A0A9N9PL34</accession>